<organism evidence="2 3">
    <name type="scientific">Puccinia sorghi</name>
    <dbReference type="NCBI Taxonomy" id="27349"/>
    <lineage>
        <taxon>Eukaryota</taxon>
        <taxon>Fungi</taxon>
        <taxon>Dikarya</taxon>
        <taxon>Basidiomycota</taxon>
        <taxon>Pucciniomycotina</taxon>
        <taxon>Pucciniomycetes</taxon>
        <taxon>Pucciniales</taxon>
        <taxon>Pucciniaceae</taxon>
        <taxon>Puccinia</taxon>
    </lineage>
</organism>
<dbReference type="EMBL" id="LAVV01006823">
    <property type="protein sequence ID" value="KNZ58152.1"/>
    <property type="molecule type" value="Genomic_DNA"/>
</dbReference>
<dbReference type="Proteomes" id="UP000037035">
    <property type="component" value="Unassembled WGS sequence"/>
</dbReference>
<name>A0A0L6VC52_9BASI</name>
<comment type="caution">
    <text evidence="2">The sequence shown here is derived from an EMBL/GenBank/DDBJ whole genome shotgun (WGS) entry which is preliminary data.</text>
</comment>
<reference evidence="2 3" key="1">
    <citation type="submission" date="2015-08" db="EMBL/GenBank/DDBJ databases">
        <title>Next Generation Sequencing and Analysis of the Genome of Puccinia sorghi L Schw, the Causal Agent of Maize Common Rust.</title>
        <authorList>
            <person name="Rochi L."/>
            <person name="Burguener G."/>
            <person name="Darino M."/>
            <person name="Turjanski A."/>
            <person name="Kreff E."/>
            <person name="Dieguez M.J."/>
            <person name="Sacco F."/>
        </authorList>
    </citation>
    <scope>NUCLEOTIDE SEQUENCE [LARGE SCALE GENOMIC DNA]</scope>
    <source>
        <strain evidence="2 3">RO10H11247</strain>
    </source>
</reference>
<keyword evidence="1" id="KW-1133">Transmembrane helix</keyword>
<evidence type="ECO:0000256" key="1">
    <source>
        <dbReference type="SAM" id="Phobius"/>
    </source>
</evidence>
<dbReference type="VEuPathDB" id="FungiDB:VP01_1988g3"/>
<gene>
    <name evidence="2" type="ORF">VP01_1988g3</name>
</gene>
<feature type="transmembrane region" description="Helical" evidence="1">
    <location>
        <begin position="352"/>
        <end position="368"/>
    </location>
</feature>
<evidence type="ECO:0000313" key="2">
    <source>
        <dbReference type="EMBL" id="KNZ58152.1"/>
    </source>
</evidence>
<dbReference type="AlphaFoldDB" id="A0A0L6VC52"/>
<evidence type="ECO:0000313" key="3">
    <source>
        <dbReference type="Proteomes" id="UP000037035"/>
    </source>
</evidence>
<accession>A0A0L6VC52</accession>
<feature type="transmembrane region" description="Helical" evidence="1">
    <location>
        <begin position="32"/>
        <end position="65"/>
    </location>
</feature>
<feature type="transmembrane region" description="Helical" evidence="1">
    <location>
        <begin position="270"/>
        <end position="296"/>
    </location>
</feature>
<feature type="transmembrane region" description="Helical" evidence="1">
    <location>
        <begin position="503"/>
        <end position="521"/>
    </location>
</feature>
<keyword evidence="1" id="KW-0472">Membrane</keyword>
<sequence>MLSLCFPGSGHLITHAKTWVAQFSFYSFKSLSYFIILPLFCVFLSYSFQVFLCVSLFFFTSLLILNCLVVKSLKSLINSCFYDFRLDLFLGGMILEKAKSNMWLVVPWDEIDKEEWIWLNRGWEEEMWLNNGSLFKPEAEICCNPWIIVDLVKLDTRYYFFLTHTVLAHLKSPLQDFFNCPGFFCLNQLLFVSNHSFIVSILALKFPCQFMAWKNSLREKFNHLNQSQATSSLNIHQKITFSSPSYPFLQPFQMRNLGMNWFQFLQSLPLSLIVAFFISTLSILVFFQVIIIVDLLRESHYMGKSLLQKNIMPVISRSKINLMIKMKRIIHAQGLTFFLEMVITHISYGHHFTLIFFFYVMIALRIRIKALLVSIHQFLNPTSTGSSTPENPNHGSLTQLSQKLNICLLNTHPQTHAIELGRPTKYPLKANPLFFSLEDEPIPLPIFPNPAFKYSKATVSSFCLCVFWNDREETPMPSSGIILTALRTIVSTESQHALHNQPYFSTLLLIKALFLYSFIMTSSKMISNQIRTKFTKNQAKFYMTKSIEGTLMQFPWKNIWCDFMKKNEFVDSMFNPYFEVNHVKPGKSEKNINHPPFSQNRRGQIYEHYHLLLHFVSRIQLEHYCFVFYEFCEVPLFFSHEIGLVLKPCPYLNPIQSHLNKSVQISSLTLKAYFDSNFVTNKTKVISPFLSLSFFAKSSLVFNNLKTTMIFFDSLHKFLLIRVSTSGSKISTKRNFQVSFFSKTMKNPMNECFVVSTRTNQKSPDDSLKTSGSCYRNSVERTLIKDSRICYLKFNGWADNKNKVMKYFWGLWLVVQRRGLLDTPRLFRALFWILEISPYRQNCCLKDHYHSPLLQGKHYY</sequence>
<proteinExistence type="predicted"/>
<keyword evidence="3" id="KW-1185">Reference proteome</keyword>
<keyword evidence="1" id="KW-0812">Transmembrane</keyword>
<protein>
    <submittedName>
        <fullName evidence="2">Uncharacterized protein</fullName>
    </submittedName>
</protein>